<evidence type="ECO:0000256" key="1">
    <source>
        <dbReference type="SAM" id="Phobius"/>
    </source>
</evidence>
<protein>
    <submittedName>
        <fullName evidence="2">Uncharacterized protein</fullName>
    </submittedName>
</protein>
<accession>A0A7C9EJD9</accession>
<keyword evidence="1" id="KW-0812">Transmembrane</keyword>
<keyword evidence="1" id="KW-0472">Membrane</keyword>
<reference evidence="2" key="1">
    <citation type="journal article" date="2013" name="J. Plant Res.">
        <title>Effect of fungi and light on seed germination of three Opuntia species from semiarid lands of central Mexico.</title>
        <authorList>
            <person name="Delgado-Sanchez P."/>
            <person name="Jimenez-Bremont J.F."/>
            <person name="Guerrero-Gonzalez Mde L."/>
            <person name="Flores J."/>
        </authorList>
    </citation>
    <scope>NUCLEOTIDE SEQUENCE</scope>
    <source>
        <tissue evidence="2">Cladode</tissue>
    </source>
</reference>
<sequence>MLCTTLLVLVIHGIISVFHVIMKPVVTQFRLMELQFPRPGWRRRKMMRRQKNGGFNVINVKPGSIRSVLCLTEGGMMVVKLNTHALIVIYRRLKRVSVSRYHRVLFLGQETCPEQFSVTTLSSGYLEN</sequence>
<feature type="transmembrane region" description="Helical" evidence="1">
    <location>
        <begin position="6"/>
        <end position="26"/>
    </location>
</feature>
<dbReference type="AlphaFoldDB" id="A0A7C9EJD9"/>
<reference evidence="2" key="2">
    <citation type="submission" date="2020-07" db="EMBL/GenBank/DDBJ databases">
        <authorList>
            <person name="Vera ALvarez R."/>
            <person name="Arias-Moreno D.M."/>
            <person name="Jimenez-Jacinto V."/>
            <person name="Jimenez-Bremont J.F."/>
            <person name="Swaminathan K."/>
            <person name="Moose S.P."/>
            <person name="Guerrero-Gonzalez M.L."/>
            <person name="Marino-Ramirez L."/>
            <person name="Landsman D."/>
            <person name="Rodriguez-Kessler M."/>
            <person name="Delgado-Sanchez P."/>
        </authorList>
    </citation>
    <scope>NUCLEOTIDE SEQUENCE</scope>
    <source>
        <tissue evidence="2">Cladode</tissue>
    </source>
</reference>
<keyword evidence="1" id="KW-1133">Transmembrane helix</keyword>
<name>A0A7C9EJD9_OPUST</name>
<organism evidence="2">
    <name type="scientific">Opuntia streptacantha</name>
    <name type="common">Prickly pear cactus</name>
    <name type="synonym">Opuntia cardona</name>
    <dbReference type="NCBI Taxonomy" id="393608"/>
    <lineage>
        <taxon>Eukaryota</taxon>
        <taxon>Viridiplantae</taxon>
        <taxon>Streptophyta</taxon>
        <taxon>Embryophyta</taxon>
        <taxon>Tracheophyta</taxon>
        <taxon>Spermatophyta</taxon>
        <taxon>Magnoliopsida</taxon>
        <taxon>eudicotyledons</taxon>
        <taxon>Gunneridae</taxon>
        <taxon>Pentapetalae</taxon>
        <taxon>Caryophyllales</taxon>
        <taxon>Cactineae</taxon>
        <taxon>Cactaceae</taxon>
        <taxon>Opuntioideae</taxon>
        <taxon>Opuntia</taxon>
    </lineage>
</organism>
<evidence type="ECO:0000313" key="2">
    <source>
        <dbReference type="EMBL" id="MBA4666907.1"/>
    </source>
</evidence>
<proteinExistence type="predicted"/>
<dbReference type="EMBL" id="GISG01233641">
    <property type="protein sequence ID" value="MBA4666907.1"/>
    <property type="molecule type" value="Transcribed_RNA"/>
</dbReference>